<dbReference type="Proteomes" id="UP001474120">
    <property type="component" value="Unassembled WGS sequence"/>
</dbReference>
<name>A0ABU9KXU2_9FLAO</name>
<accession>A0ABU9KXU2</accession>
<evidence type="ECO:0000313" key="3">
    <source>
        <dbReference type="Proteomes" id="UP001474120"/>
    </source>
</evidence>
<dbReference type="RefSeq" id="WP_342158732.1">
    <property type="nucleotide sequence ID" value="NZ_JBCDNA010000001.1"/>
</dbReference>
<feature type="signal peptide" evidence="1">
    <location>
        <begin position="1"/>
        <end position="20"/>
    </location>
</feature>
<evidence type="ECO:0008006" key="4">
    <source>
        <dbReference type="Google" id="ProtNLM"/>
    </source>
</evidence>
<sequence>MYKFLFLAMALVSSSFGLFAQTCCSGGIPISNSIGLPIENQGSWQFSLSYDYNNLNTLNSGSDRLDDDSRLRITQSLLFNTGYTFTNNLSVELLLTYVNQKREISQFGNVNSDETYGIGDGVLLFKYNINHLFSSNSTLRLGAGPKIPIGATDLTNDAGILLNADLQPGSGAWDLIMWSSYLHSFSFRPSGTFSLTALYRYTGTNDNYFNNTTTYTFGNEFQGFINYTDQFLLFKTLINPGVSLKYRWAGKDEIGESSLESTGGKWVTVVPSLNVRISKKLLFISKAEIPVYNYVEGTQLTPTFRFTAGLFLTLSKKKNELLNLNKQI</sequence>
<feature type="chain" id="PRO_5045531251" description="Transporter" evidence="1">
    <location>
        <begin position="21"/>
        <end position="328"/>
    </location>
</feature>
<dbReference type="EMBL" id="JBCDNA010000001">
    <property type="protein sequence ID" value="MEL4455002.1"/>
    <property type="molecule type" value="Genomic_DNA"/>
</dbReference>
<reference evidence="2 3" key="1">
    <citation type="submission" date="2024-04" db="EMBL/GenBank/DDBJ databases">
        <title>whole genome sequencing of Lutimonas vermicola strain IMCC1616.</title>
        <authorList>
            <person name="Bae S.S."/>
        </authorList>
    </citation>
    <scope>NUCLEOTIDE SEQUENCE [LARGE SCALE GENOMIC DNA]</scope>
    <source>
        <strain evidence="2 3">IMCC1616</strain>
    </source>
</reference>
<keyword evidence="1" id="KW-0732">Signal</keyword>
<evidence type="ECO:0000313" key="2">
    <source>
        <dbReference type="EMBL" id="MEL4455002.1"/>
    </source>
</evidence>
<keyword evidence="3" id="KW-1185">Reference proteome</keyword>
<comment type="caution">
    <text evidence="2">The sequence shown here is derived from an EMBL/GenBank/DDBJ whole genome shotgun (WGS) entry which is preliminary data.</text>
</comment>
<proteinExistence type="predicted"/>
<gene>
    <name evidence="2" type="ORF">AABB81_03790</name>
</gene>
<organism evidence="2 3">
    <name type="scientific">Lutimonas vermicola</name>
    <dbReference type="NCBI Taxonomy" id="414288"/>
    <lineage>
        <taxon>Bacteria</taxon>
        <taxon>Pseudomonadati</taxon>
        <taxon>Bacteroidota</taxon>
        <taxon>Flavobacteriia</taxon>
        <taxon>Flavobacteriales</taxon>
        <taxon>Flavobacteriaceae</taxon>
        <taxon>Lutimonas</taxon>
    </lineage>
</organism>
<evidence type="ECO:0000256" key="1">
    <source>
        <dbReference type="SAM" id="SignalP"/>
    </source>
</evidence>
<protein>
    <recommendedName>
        <fullName evidence="4">Transporter</fullName>
    </recommendedName>
</protein>